<evidence type="ECO:0000313" key="2">
    <source>
        <dbReference type="Proteomes" id="UP000532194"/>
    </source>
</evidence>
<reference evidence="1 2" key="1">
    <citation type="submission" date="2020-02" db="EMBL/GenBank/DDBJ databases">
        <title>Characterization of phylogenetic diversity of novel bifidobacterial species isolated in Czech ZOOs.</title>
        <authorList>
            <person name="Lugli G.A."/>
            <person name="Vera N.B."/>
            <person name="Ventura M."/>
        </authorList>
    </citation>
    <scope>NUCLEOTIDE SEQUENCE [LARGE SCALE GENOMIC DNA]</scope>
    <source>
        <strain evidence="1 2">DSM 109957</strain>
    </source>
</reference>
<dbReference type="AlphaFoldDB" id="A0A7Y0EP42"/>
<name>A0A7Y0EP42_9BIFI</name>
<organism evidence="1 2">
    <name type="scientific">Bifidobacterium oedipodis</name>
    <dbReference type="NCBI Taxonomy" id="2675322"/>
    <lineage>
        <taxon>Bacteria</taxon>
        <taxon>Bacillati</taxon>
        <taxon>Actinomycetota</taxon>
        <taxon>Actinomycetes</taxon>
        <taxon>Bifidobacteriales</taxon>
        <taxon>Bifidobacteriaceae</taxon>
        <taxon>Bifidobacterium</taxon>
    </lineage>
</organism>
<dbReference type="Proteomes" id="UP000532194">
    <property type="component" value="Unassembled WGS sequence"/>
</dbReference>
<sequence>MADTITAATAALETQRRLLVDEYVRRAWNMWQSLTPQDWWNDAVTQGAAAYITQQQMAFVRAMRRLGISYADIMLRLVGTTPQGQIPEYVVVRDNTDPWKVALRPADAYRSLAVQHPDIRPRGWDGLDKRVQEAVNNWLDMARNQLQDNADTDGTLAQNRATASRYEASGIRRYRRVIHPELSKSGTCGLCVVAATNTFTRPDLMPMHNRCHCTVAPITESNDPGLKLNGDDLQKIYRAAAAASGKKGYSTSAADLTKLRVDVTSNSELGPILTRAQSETIADTESLGEWHMPDMQMTNAQMRRMYERASEFNRHYQILADSGKDIESFRYDGRNYTFKSGPHLKQAWDYVRSLLEYSRGWLGLAA</sequence>
<proteinExistence type="predicted"/>
<dbReference type="EMBL" id="JAAIII010000003">
    <property type="protein sequence ID" value="NMM93878.1"/>
    <property type="molecule type" value="Genomic_DNA"/>
</dbReference>
<keyword evidence="2" id="KW-1185">Reference proteome</keyword>
<evidence type="ECO:0000313" key="1">
    <source>
        <dbReference type="EMBL" id="NMM93878.1"/>
    </source>
</evidence>
<dbReference type="RefSeq" id="WP_169171931.1">
    <property type="nucleotide sequence ID" value="NZ_JAAIII010000003.1"/>
</dbReference>
<accession>A0A7Y0EP42</accession>
<protein>
    <submittedName>
        <fullName evidence="1">Phage protein</fullName>
    </submittedName>
</protein>
<comment type="caution">
    <text evidence="1">The sequence shown here is derived from an EMBL/GenBank/DDBJ whole genome shotgun (WGS) entry which is preliminary data.</text>
</comment>
<gene>
    <name evidence="1" type="ORF">G1C95_1065</name>
</gene>